<dbReference type="CDD" id="cd00807">
    <property type="entry name" value="GlnRS_core"/>
    <property type="match status" value="1"/>
</dbReference>
<dbReference type="HAMAP" id="MF_00126">
    <property type="entry name" value="Gln_tRNA_synth"/>
    <property type="match status" value="1"/>
</dbReference>
<keyword evidence="7 9" id="KW-0030">Aminoacyl-tRNA synthetase</keyword>
<keyword evidence="15" id="KW-1185">Reference proteome</keyword>
<reference evidence="14 15" key="1">
    <citation type="submission" date="2023-11" db="EMBL/GenBank/DDBJ databases">
        <title>Gilvimarinus fulvus sp. nov., isolated from the surface of Kelp.</title>
        <authorList>
            <person name="Sun Y.Y."/>
            <person name="Gong Y."/>
            <person name="Du Z.J."/>
        </authorList>
    </citation>
    <scope>NUCLEOTIDE SEQUENCE [LARGE SCALE GENOMIC DNA]</scope>
    <source>
        <strain evidence="14 15">SDUM040013</strain>
    </source>
</reference>
<dbReference type="NCBIfam" id="TIGR00440">
    <property type="entry name" value="glnS"/>
    <property type="match status" value="1"/>
</dbReference>
<evidence type="ECO:0000256" key="3">
    <source>
        <dbReference type="ARBA" id="ARBA00022598"/>
    </source>
</evidence>
<dbReference type="PANTHER" id="PTHR43097:SF5">
    <property type="entry name" value="GLUTAMATE--TRNA LIGASE"/>
    <property type="match status" value="1"/>
</dbReference>
<feature type="binding site" evidence="9">
    <location>
        <position position="74"/>
    </location>
    <ligand>
        <name>L-glutamine</name>
        <dbReference type="ChEBI" id="CHEBI:58359"/>
    </ligand>
</feature>
<evidence type="ECO:0000313" key="15">
    <source>
        <dbReference type="Proteomes" id="UP001273505"/>
    </source>
</evidence>
<evidence type="ECO:0000259" key="12">
    <source>
        <dbReference type="Pfam" id="PF03950"/>
    </source>
</evidence>
<dbReference type="EMBL" id="JAXAFO010000011">
    <property type="protein sequence ID" value="MDX6849354.1"/>
    <property type="molecule type" value="Genomic_DNA"/>
</dbReference>
<gene>
    <name evidence="9" type="primary">glnS</name>
    <name evidence="14" type="ORF">SCD92_08280</name>
</gene>
<dbReference type="Proteomes" id="UP001273505">
    <property type="component" value="Unassembled WGS sequence"/>
</dbReference>
<dbReference type="InterPro" id="IPR020059">
    <property type="entry name" value="Glu/Gln-tRNA-synth_Ib_codon-bd"/>
</dbReference>
<dbReference type="Pfam" id="PF03950">
    <property type="entry name" value="tRNA-synt_1c_C"/>
    <property type="match status" value="1"/>
</dbReference>
<dbReference type="EC" id="6.1.1.18" evidence="9"/>
<dbReference type="Gene3D" id="3.40.50.620">
    <property type="entry name" value="HUPs"/>
    <property type="match status" value="1"/>
</dbReference>
<feature type="binding site" evidence="9">
    <location>
        <begin position="268"/>
        <end position="269"/>
    </location>
    <ligand>
        <name>ATP</name>
        <dbReference type="ChEBI" id="CHEBI:30616"/>
    </ligand>
</feature>
<dbReference type="InterPro" id="IPR000924">
    <property type="entry name" value="Glu/Gln-tRNA-synth"/>
</dbReference>
<comment type="catalytic activity">
    <reaction evidence="8 9">
        <text>tRNA(Gln) + L-glutamine + ATP = L-glutaminyl-tRNA(Gln) + AMP + diphosphate</text>
        <dbReference type="Rhea" id="RHEA:20121"/>
        <dbReference type="Rhea" id="RHEA-COMP:9662"/>
        <dbReference type="Rhea" id="RHEA-COMP:9681"/>
        <dbReference type="ChEBI" id="CHEBI:30616"/>
        <dbReference type="ChEBI" id="CHEBI:33019"/>
        <dbReference type="ChEBI" id="CHEBI:58359"/>
        <dbReference type="ChEBI" id="CHEBI:78442"/>
        <dbReference type="ChEBI" id="CHEBI:78521"/>
        <dbReference type="ChEBI" id="CHEBI:456215"/>
        <dbReference type="EC" id="6.1.1.18"/>
    </reaction>
</comment>
<keyword evidence="2 9" id="KW-0963">Cytoplasm</keyword>
<evidence type="ECO:0000256" key="4">
    <source>
        <dbReference type="ARBA" id="ARBA00022741"/>
    </source>
</evidence>
<dbReference type="InterPro" id="IPR004514">
    <property type="entry name" value="Gln-tRNA-synth"/>
</dbReference>
<protein>
    <recommendedName>
        <fullName evidence="9">Glutamine--tRNA ligase</fullName>
        <ecNumber evidence="9">6.1.1.18</ecNumber>
    </recommendedName>
    <alternativeName>
        <fullName evidence="9">Glutaminyl-tRNA synthetase</fullName>
        <shortName evidence="9">GlnRS</shortName>
    </alternativeName>
</protein>
<dbReference type="PRINTS" id="PR00987">
    <property type="entry name" value="TRNASYNTHGLU"/>
</dbReference>
<keyword evidence="4 9" id="KW-0547">Nucleotide-binding</keyword>
<sequence length="566" mass="63674">MSDTPVAEKSAAEKPAHFLQNIIKADLSAGQTGAIVTRFPPEPNGYLHIGHAKSICLNFGLAKEFGGQCNLRFDDTNPEKESEEYVQAIKRDVTWLGFEWAGDIRFTSDYFDQLYAWALELIKAGKAYVCDLSPDQAREHRGTLKEPGKNSPFRDRSVEENLALFEKMRSGELAEGSCSLRAKIDMAAPNINLRDPIIYRIKHVAHHHTGDKWCIYPSYDFAHGQSDAIEGVTHSICTLEFEDHRPLYEWFVENLSVPATPKQYEFARLNLNYTVTSKRKLLQLVTEGHVDGWDDPRMPTISGMRRRGYTPASLRNFCERIGVTRSDSVVDVGMLEFCVRDDLDKNAPRAMCVLRPLKVTLTNYDAGKVETVTAPGHPNRADLAERELSFSNTIFIDVEDFREEANKKYKRLVIGKRVRLRNAYVIEADECVKDEAGNIVEVKARVIEDTIGKDPADGVKPKGVIHWVSDHNHIDCDVRLYDRLFQDENPGAGGSDFLQGINPANLEVLTGCKAEPSLASAVAETPYQFEREGYFCLDATYTEASGKPVFNRTIGLRDSWAKISNQ</sequence>
<dbReference type="RefSeq" id="WP_302721937.1">
    <property type="nucleotide sequence ID" value="NZ_JAULRU010000418.1"/>
</dbReference>
<feature type="domain" description="tRNA synthetases class I (E and Q) anti-codon binding" evidence="13">
    <location>
        <begin position="464"/>
        <end position="538"/>
    </location>
</feature>
<dbReference type="InterPro" id="IPR020058">
    <property type="entry name" value="Glu/Gln-tRNA-synth_Ib_cat-dom"/>
</dbReference>
<dbReference type="PANTHER" id="PTHR43097">
    <property type="entry name" value="GLUTAMINE-TRNA LIGASE"/>
    <property type="match status" value="1"/>
</dbReference>
<dbReference type="Pfam" id="PF00749">
    <property type="entry name" value="tRNA-synt_1c"/>
    <property type="match status" value="1"/>
</dbReference>
<dbReference type="InterPro" id="IPR020056">
    <property type="entry name" value="Rbsml_bL25/Gln-tRNA_synth_N"/>
</dbReference>
<evidence type="ECO:0000256" key="9">
    <source>
        <dbReference type="HAMAP-Rule" id="MF_00126"/>
    </source>
</evidence>
<proteinExistence type="inferred from homology"/>
<evidence type="ECO:0000256" key="8">
    <source>
        <dbReference type="ARBA" id="ARBA00048270"/>
    </source>
</evidence>
<evidence type="ECO:0000256" key="10">
    <source>
        <dbReference type="RuleBase" id="RU363037"/>
    </source>
</evidence>
<dbReference type="InterPro" id="IPR050132">
    <property type="entry name" value="Gln/Glu-tRNA_Ligase"/>
</dbReference>
<feature type="domain" description="Glutamyl/glutaminyl-tRNA synthetase class Ib anti-codon binding" evidence="12">
    <location>
        <begin position="347"/>
        <end position="445"/>
    </location>
</feature>
<dbReference type="InterPro" id="IPR011035">
    <property type="entry name" value="Ribosomal_bL25/Gln-tRNA_synth"/>
</dbReference>
<evidence type="ECO:0000313" key="14">
    <source>
        <dbReference type="EMBL" id="MDX6849354.1"/>
    </source>
</evidence>
<dbReference type="NCBIfam" id="NF011291">
    <property type="entry name" value="PRK14703.1"/>
    <property type="match status" value="1"/>
</dbReference>
<keyword evidence="5 9" id="KW-0067">ATP-binding</keyword>
<dbReference type="InterPro" id="IPR014729">
    <property type="entry name" value="Rossmann-like_a/b/a_fold"/>
</dbReference>
<evidence type="ECO:0000256" key="6">
    <source>
        <dbReference type="ARBA" id="ARBA00022917"/>
    </source>
</evidence>
<keyword evidence="6 9" id="KW-0648">Protein biosynthesis</keyword>
<dbReference type="Pfam" id="PF20974">
    <property type="entry name" value="tRNA-synt_1c_C2"/>
    <property type="match status" value="1"/>
</dbReference>
<dbReference type="InterPro" id="IPR049437">
    <property type="entry name" value="tRNA-synt_1c_C2"/>
</dbReference>
<feature type="short sequence motif" description="'HIGH' region" evidence="9">
    <location>
        <begin position="41"/>
        <end position="51"/>
    </location>
</feature>
<comment type="subunit">
    <text evidence="9">Monomer.</text>
</comment>
<feature type="domain" description="Glutamyl/glutaminyl-tRNA synthetase class Ib catalytic" evidence="11">
    <location>
        <begin position="35"/>
        <end position="344"/>
    </location>
</feature>
<dbReference type="SUPFAM" id="SSF52374">
    <property type="entry name" value="Nucleotidylyl transferase"/>
    <property type="match status" value="1"/>
</dbReference>
<comment type="caution">
    <text evidence="9">Lacks conserved residue(s) required for the propagation of feature annotation.</text>
</comment>
<feature type="short sequence motif" description="'KMSKS' region" evidence="9">
    <location>
        <begin position="275"/>
        <end position="279"/>
    </location>
</feature>
<dbReference type="Gene3D" id="2.40.240.10">
    <property type="entry name" value="Ribosomal Protein L25, Chain P"/>
    <property type="match status" value="2"/>
</dbReference>
<name>A0ABU4S299_9GAMM</name>
<organism evidence="14 15">
    <name type="scientific">Gilvimarinus gilvus</name>
    <dbReference type="NCBI Taxonomy" id="3058038"/>
    <lineage>
        <taxon>Bacteria</taxon>
        <taxon>Pseudomonadati</taxon>
        <taxon>Pseudomonadota</taxon>
        <taxon>Gammaproteobacteria</taxon>
        <taxon>Cellvibrionales</taxon>
        <taxon>Cellvibrionaceae</taxon>
        <taxon>Gilvimarinus</taxon>
    </lineage>
</organism>
<dbReference type="GO" id="GO:0016874">
    <property type="term" value="F:ligase activity"/>
    <property type="evidence" value="ECO:0007669"/>
    <property type="project" value="UniProtKB-KW"/>
</dbReference>
<evidence type="ECO:0000256" key="2">
    <source>
        <dbReference type="ARBA" id="ARBA00022490"/>
    </source>
</evidence>
<dbReference type="PROSITE" id="PS00178">
    <property type="entry name" value="AA_TRNA_LIGASE_I"/>
    <property type="match status" value="1"/>
</dbReference>
<accession>A0ABU4S299</accession>
<comment type="caution">
    <text evidence="14">The sequence shown here is derived from an EMBL/GenBank/DDBJ whole genome shotgun (WGS) entry which is preliminary data.</text>
</comment>
<feature type="binding site" evidence="9">
    <location>
        <begin position="42"/>
        <end position="44"/>
    </location>
    <ligand>
        <name>ATP</name>
        <dbReference type="ChEBI" id="CHEBI:30616"/>
    </ligand>
</feature>
<dbReference type="InterPro" id="IPR022861">
    <property type="entry name" value="Gln_tRNA_ligase_bac"/>
</dbReference>
<keyword evidence="3 9" id="KW-0436">Ligase</keyword>
<evidence type="ECO:0000259" key="11">
    <source>
        <dbReference type="Pfam" id="PF00749"/>
    </source>
</evidence>
<evidence type="ECO:0000256" key="1">
    <source>
        <dbReference type="ARBA" id="ARBA00005594"/>
    </source>
</evidence>
<dbReference type="InterPro" id="IPR001412">
    <property type="entry name" value="aa-tRNA-synth_I_CS"/>
</dbReference>
<comment type="subcellular location">
    <subcellularLocation>
        <location evidence="9">Cytoplasm</location>
    </subcellularLocation>
</comment>
<dbReference type="SUPFAM" id="SSF50715">
    <property type="entry name" value="Ribosomal protein L25-like"/>
    <property type="match status" value="1"/>
</dbReference>
<evidence type="ECO:0000259" key="13">
    <source>
        <dbReference type="Pfam" id="PF20974"/>
    </source>
</evidence>
<feature type="binding site" evidence="9">
    <location>
        <position position="238"/>
    </location>
    <ligand>
        <name>ATP</name>
        <dbReference type="ChEBI" id="CHEBI:30616"/>
    </ligand>
</feature>
<feature type="binding site" evidence="9">
    <location>
        <begin position="48"/>
        <end position="54"/>
    </location>
    <ligand>
        <name>ATP</name>
        <dbReference type="ChEBI" id="CHEBI:30616"/>
    </ligand>
</feature>
<evidence type="ECO:0000256" key="7">
    <source>
        <dbReference type="ARBA" id="ARBA00023146"/>
    </source>
</evidence>
<evidence type="ECO:0000256" key="5">
    <source>
        <dbReference type="ARBA" id="ARBA00022840"/>
    </source>
</evidence>
<comment type="similarity">
    <text evidence="1 9 10">Belongs to the class-I aminoacyl-tRNA synthetase family.</text>
</comment>
<feature type="binding site" evidence="9">
    <location>
        <position position="219"/>
    </location>
    <ligand>
        <name>L-glutamine</name>
        <dbReference type="ChEBI" id="CHEBI:58359"/>
    </ligand>
</feature>